<accession>A0A9W8G660</accession>
<feature type="region of interest" description="Disordered" evidence="2">
    <location>
        <begin position="1141"/>
        <end position="1182"/>
    </location>
</feature>
<feature type="region of interest" description="Disordered" evidence="2">
    <location>
        <begin position="937"/>
        <end position="999"/>
    </location>
</feature>
<sequence length="2118" mass="231862">MVYPEEKELVLEPGRIRRILRKLLGKIGDLEEEVLLRPSIHKNSGTVETRELRRTNSDCPDSQYNHGIHGNSNRKSKKSEEKSGGGIGVPPAHPFEHLLLKKGARQPPKYTYKRSRRLSPSEGEDDSFSGCESTITGTTRMAVPKQLSRSSSLGSLSDSDMSHTGQDPALWLTTPRKRQRRRLSESSNFAEMDKTRSKVQQQSFGSRLEKMITYSGSASSNTYKARSLHSHLVNLGEMLWLGCPSTGERSTVRMLPLKILAAFRLGEAIALSDDCGDLDYLDEVYLALPPFLVRFTLWQHTVTLCYMRIPAYADTLSEAMWDVGAFVQQEWLINARMYDLELVGALLKPMCVVPLHMRAVDIGIECRFITNILGYLGTKQESKETTSDNRSHIKNRLWLEFVPPGALSGAANSDDEYDSANTYRSTRSGVNNAAVPSRYSKWVARISDPVQSVRLLTAALEQALRFIISLQASSSNSNTGLQPATCISLSSTDSDTGVSCAMAVDAIKAICSIIFTKLGSLKTAVQDPQRLASSSLRRCLLLMGLVTDIDGANPSKCSPDVIDVCRLYHTGLALLTLRHLDCHRQTNNGSKSSHTYYSHAADLALCLHEEDQVWLQTTKVVKMLLQHAWNASKPLLANEMDKDTAHSTRRSILVAQFDSILGEANNSAKQKFGLERENRMLQIVVLPLAVSGASPMLFYDIARLVGYDLGKLKAAKAIAGLVLLRFKAIWNHHCECRAWQQNWTMLQTTGEVASSAHSTKANASGWQSSGIAVESELLDEELEEIMIRQRLEELVRDLEQGIAHKAESSRQSGGRVQKQTKTTSSVSVPATRVRRVLASGRQAAEDELGLLLSVGRSQTRRKGARAGLDLTMLDSSPKPDAGSIDNQNTPQQYTREECNSGDSVNAPVIFSDDEYFDCKSNISSTKPSLECTASTAANVKRSSGDTPPGISVSNSDTIEADSSEPKSSPPAETSRAQRYRSLTNSQVIHSNSGTVSSRDPAYIPTALVLSSPTIAPRPSNLRRAATTRADSLAKLNRDSNANSLVEERARRAVKAMAEACTTGISIREADEKRSRAFSRILVEHRLSSGDSRDSRKSSRSIDQYTDLSNHSSNPPSENMHTRPRIVQNALHPVSSYNSIADRTRSEAASDAGSDRAIADSGDGTASVSSTPEPDSRALSMSSDRKALRIARSASLEARVGQHTRNSLSRWIMCFGSVYFDADQGPTLSLLYPYVPFSDSERAAICFSSMPDSTIHELYDSVYTFHFRVDPVRLGLSKDNIFLYGHVFFRQKRDPLMRRGGFQRSIVIISHLPYHGLFSRMSYMLGPMYFDLGSAILEAAAHNVSTWPMPVPGTTYELPFLGTALSVELPAIDASQVLETSKFPLERFDPGEHILASVTYDGLFRSFRDTLEDLWACWELMILGESLVVLADTPSRCSEAIVSLVDIIFPIKYCGDYRPYFTIQDPDFRAIVSKTHVPPNTVVGVSNPFFSEALSHWPHKLFLGSSGRMSQMHGASARKARAFGDVNSGSGGNSNGLQSKSSSGLRGDDTSSSAAKGKSGSKSSDKLNTNGAGSAGGSGGVLPNASGRGIKQGLQSKHKCAVNKDRPFAEYLLNAIKTGRETPWMVNNMLRRYFIDLTVQFLAPLDRYFSTLIPKVQSAMAIPQKQMSPRAAPWNRQRGHQQTEFAAGGSSGKGGGTIGYSPSSFSWFSRPGALRPWRTDDFMASMASFGISPQLSSRHSATTAADVLASVFSGNSSSAYSGSSNGSASGNSSGMSGKRANGSAYNADSTSASNQYQGFAGRPAMVASSNGSKAQFNEQQQSSLSFSLWKSKGSKKVSDEWLQLYTQFLKCGNFATWLAHRTSEAQRTLVMRFRQEVCQGDIHAWCRGYDYSLELEEEQLAAEIEMLELATMDLGQSEGRVQPHVRHVFYHGEAEDERQRAERHRQRILREQQERLAGNGRPVYGSDGSLVGFAQPPGQSSSSPLHKRSQPAAKQKQQSKAESGRTEADSKQLGQRITHAKRAQPIIFQAACLTVQLLGKWAVDRAPSCVLQNQAGAAGEGPSALVGVATSECPPTEAESRRLLGQLSILMEYMPAEAGCLFLPLVGEDYAAALGHVED</sequence>
<feature type="compositionally biased region" description="Low complexity" evidence="2">
    <location>
        <begin position="1989"/>
        <end position="2000"/>
    </location>
</feature>
<feature type="compositionally biased region" description="Polar residues" evidence="2">
    <location>
        <begin position="1103"/>
        <end position="1118"/>
    </location>
</feature>
<dbReference type="PANTHER" id="PTHR13677:SF0">
    <property type="entry name" value="LD41638P"/>
    <property type="match status" value="1"/>
</dbReference>
<comment type="caution">
    <text evidence="4">The sequence shown here is derived from an EMBL/GenBank/DDBJ whole genome shotgun (WGS) entry which is preliminary data.</text>
</comment>
<feature type="compositionally biased region" description="Polar residues" evidence="2">
    <location>
        <begin position="937"/>
        <end position="957"/>
    </location>
</feature>
<feature type="compositionally biased region" description="Low complexity" evidence="2">
    <location>
        <begin position="147"/>
        <end position="159"/>
    </location>
</feature>
<organism evidence="4 5">
    <name type="scientific">Coemansia spiralis</name>
    <dbReference type="NCBI Taxonomy" id="417178"/>
    <lineage>
        <taxon>Eukaryota</taxon>
        <taxon>Fungi</taxon>
        <taxon>Fungi incertae sedis</taxon>
        <taxon>Zoopagomycota</taxon>
        <taxon>Kickxellomycotina</taxon>
        <taxon>Kickxellomycetes</taxon>
        <taxon>Kickxellales</taxon>
        <taxon>Kickxellaceae</taxon>
        <taxon>Coemansia</taxon>
    </lineage>
</organism>
<feature type="compositionally biased region" description="Polar residues" evidence="2">
    <location>
        <begin position="130"/>
        <end position="139"/>
    </location>
</feature>
<dbReference type="GO" id="GO:0055037">
    <property type="term" value="C:recycling endosome"/>
    <property type="evidence" value="ECO:0007669"/>
    <property type="project" value="TreeGrafter"/>
</dbReference>
<feature type="region of interest" description="Disordered" evidence="2">
    <location>
        <begin position="861"/>
        <end position="904"/>
    </location>
</feature>
<reference evidence="4" key="1">
    <citation type="submission" date="2022-07" db="EMBL/GenBank/DDBJ databases">
        <title>Phylogenomic reconstructions and comparative analyses of Kickxellomycotina fungi.</title>
        <authorList>
            <person name="Reynolds N.K."/>
            <person name="Stajich J.E."/>
            <person name="Barry K."/>
            <person name="Grigoriev I.V."/>
            <person name="Crous P."/>
            <person name="Smith M.E."/>
        </authorList>
    </citation>
    <scope>NUCLEOTIDE SEQUENCE</scope>
    <source>
        <strain evidence="4">NRRL 3115</strain>
    </source>
</reference>
<evidence type="ECO:0000256" key="1">
    <source>
        <dbReference type="ARBA" id="ARBA00007159"/>
    </source>
</evidence>
<feature type="domain" description="UDENN" evidence="3">
    <location>
        <begin position="1212"/>
        <end position="1740"/>
    </location>
</feature>
<evidence type="ECO:0000313" key="4">
    <source>
        <dbReference type="EMBL" id="KAJ2676014.1"/>
    </source>
</evidence>
<feature type="region of interest" description="Disordered" evidence="2">
    <location>
        <begin position="46"/>
        <end position="196"/>
    </location>
</feature>
<protein>
    <recommendedName>
        <fullName evidence="3">UDENN domain-containing protein</fullName>
    </recommendedName>
</protein>
<dbReference type="PANTHER" id="PTHR13677">
    <property type="entry name" value="LD41638P"/>
    <property type="match status" value="1"/>
</dbReference>
<feature type="region of interest" description="Disordered" evidence="2">
    <location>
        <begin position="1522"/>
        <end position="1591"/>
    </location>
</feature>
<feature type="region of interest" description="Disordered" evidence="2">
    <location>
        <begin position="1757"/>
        <end position="1788"/>
    </location>
</feature>
<feature type="compositionally biased region" description="Low complexity" evidence="2">
    <location>
        <begin position="1757"/>
        <end position="1776"/>
    </location>
</feature>
<feature type="region of interest" description="Disordered" evidence="2">
    <location>
        <begin position="804"/>
        <end position="827"/>
    </location>
</feature>
<feature type="compositionally biased region" description="Polar residues" evidence="2">
    <location>
        <begin position="1163"/>
        <end position="1172"/>
    </location>
</feature>
<feature type="compositionally biased region" description="Polar residues" evidence="2">
    <location>
        <begin position="884"/>
        <end position="893"/>
    </location>
</feature>
<feature type="region of interest" description="Disordered" evidence="2">
    <location>
        <begin position="1086"/>
        <end position="1120"/>
    </location>
</feature>
<dbReference type="PROSITE" id="PS50211">
    <property type="entry name" value="DENN"/>
    <property type="match status" value="1"/>
</dbReference>
<proteinExistence type="inferred from homology"/>
<feature type="region of interest" description="Disordered" evidence="2">
    <location>
        <begin position="1965"/>
        <end position="2015"/>
    </location>
</feature>
<dbReference type="Proteomes" id="UP001151518">
    <property type="component" value="Unassembled WGS sequence"/>
</dbReference>
<feature type="compositionally biased region" description="Low complexity" evidence="2">
    <location>
        <begin position="1550"/>
        <end position="1561"/>
    </location>
</feature>
<dbReference type="InterPro" id="IPR037516">
    <property type="entry name" value="Tripartite_DENN"/>
</dbReference>
<evidence type="ECO:0000256" key="2">
    <source>
        <dbReference type="SAM" id="MobiDB-lite"/>
    </source>
</evidence>
<feature type="compositionally biased region" description="Basic and acidic residues" evidence="2">
    <location>
        <begin position="1086"/>
        <end position="1096"/>
    </location>
</feature>
<dbReference type="InterPro" id="IPR024224">
    <property type="entry name" value="DENND6"/>
</dbReference>
<comment type="similarity">
    <text evidence="1">Belongs to the DENND6 family.</text>
</comment>
<feature type="compositionally biased region" description="Polar residues" evidence="2">
    <location>
        <begin position="809"/>
        <end position="827"/>
    </location>
</feature>
<feature type="compositionally biased region" description="Low complexity" evidence="2">
    <location>
        <begin position="1534"/>
        <end position="1543"/>
    </location>
</feature>
<feature type="compositionally biased region" description="Basic and acidic residues" evidence="2">
    <location>
        <begin position="1141"/>
        <end position="1157"/>
    </location>
</feature>
<dbReference type="OrthoDB" id="10265409at2759"/>
<name>A0A9W8G660_9FUNG</name>
<feature type="compositionally biased region" description="Polar residues" evidence="2">
    <location>
        <begin position="970"/>
        <end position="997"/>
    </location>
</feature>
<evidence type="ECO:0000313" key="5">
    <source>
        <dbReference type="Proteomes" id="UP001151518"/>
    </source>
</evidence>
<gene>
    <name evidence="4" type="ORF">GGI25_003748</name>
</gene>
<dbReference type="GO" id="GO:0005085">
    <property type="term" value="F:guanyl-nucleotide exchange factor activity"/>
    <property type="evidence" value="ECO:0007669"/>
    <property type="project" value="InterPro"/>
</dbReference>
<evidence type="ECO:0000259" key="3">
    <source>
        <dbReference type="PROSITE" id="PS50211"/>
    </source>
</evidence>
<dbReference type="EMBL" id="JANBTW010000043">
    <property type="protein sequence ID" value="KAJ2676014.1"/>
    <property type="molecule type" value="Genomic_DNA"/>
</dbReference>